<evidence type="ECO:0000313" key="4">
    <source>
        <dbReference type="EMBL" id="KAG5539003.1"/>
    </source>
</evidence>
<evidence type="ECO:0000256" key="1">
    <source>
        <dbReference type="ARBA" id="ARBA00022432"/>
    </source>
</evidence>
<dbReference type="GO" id="GO:0005829">
    <property type="term" value="C:cytosol"/>
    <property type="evidence" value="ECO:0007669"/>
    <property type="project" value="TreeGrafter"/>
</dbReference>
<dbReference type="Pfam" id="PF00342">
    <property type="entry name" value="PGI"/>
    <property type="match status" value="2"/>
</dbReference>
<organism evidence="4 5">
    <name type="scientific">Rhododendron griersonianum</name>
    <dbReference type="NCBI Taxonomy" id="479676"/>
    <lineage>
        <taxon>Eukaryota</taxon>
        <taxon>Viridiplantae</taxon>
        <taxon>Streptophyta</taxon>
        <taxon>Embryophyta</taxon>
        <taxon>Tracheophyta</taxon>
        <taxon>Spermatophyta</taxon>
        <taxon>Magnoliopsida</taxon>
        <taxon>eudicotyledons</taxon>
        <taxon>Gunneridae</taxon>
        <taxon>Pentapetalae</taxon>
        <taxon>asterids</taxon>
        <taxon>Ericales</taxon>
        <taxon>Ericaceae</taxon>
        <taxon>Ericoideae</taxon>
        <taxon>Rhodoreae</taxon>
        <taxon>Rhododendron</taxon>
    </lineage>
</organism>
<dbReference type="PANTHER" id="PTHR11469">
    <property type="entry name" value="GLUCOSE-6-PHOSPHATE ISOMERASE"/>
    <property type="match status" value="1"/>
</dbReference>
<dbReference type="Gene3D" id="3.40.50.10490">
    <property type="entry name" value="Glucose-6-phosphate isomerase like protein, domain 1"/>
    <property type="match status" value="1"/>
</dbReference>
<protein>
    <submittedName>
        <fullName evidence="4">Uncharacterized protein</fullName>
    </submittedName>
</protein>
<keyword evidence="2" id="KW-0324">Glycolysis</keyword>
<comment type="caution">
    <text evidence="4">The sequence shown here is derived from an EMBL/GenBank/DDBJ whole genome shotgun (WGS) entry which is preliminary data.</text>
</comment>
<proteinExistence type="predicted"/>
<keyword evidence="1" id="KW-0312">Gluconeogenesis</keyword>
<dbReference type="EMBL" id="JACTNZ010000007">
    <property type="protein sequence ID" value="KAG5539003.1"/>
    <property type="molecule type" value="Genomic_DNA"/>
</dbReference>
<name>A0AAV6JE10_9ERIC</name>
<dbReference type="GO" id="GO:0051156">
    <property type="term" value="P:glucose 6-phosphate metabolic process"/>
    <property type="evidence" value="ECO:0007669"/>
    <property type="project" value="TreeGrafter"/>
</dbReference>
<dbReference type="AlphaFoldDB" id="A0AAV6JE10"/>
<evidence type="ECO:0000256" key="3">
    <source>
        <dbReference type="ARBA" id="ARBA00023235"/>
    </source>
</evidence>
<dbReference type="Proteomes" id="UP000823749">
    <property type="component" value="Chromosome 7"/>
</dbReference>
<evidence type="ECO:0000256" key="2">
    <source>
        <dbReference type="ARBA" id="ARBA00023152"/>
    </source>
</evidence>
<evidence type="ECO:0000313" key="5">
    <source>
        <dbReference type="Proteomes" id="UP000823749"/>
    </source>
</evidence>
<reference evidence="4" key="1">
    <citation type="submission" date="2020-08" db="EMBL/GenBank/DDBJ databases">
        <title>Plant Genome Project.</title>
        <authorList>
            <person name="Zhang R.-G."/>
        </authorList>
    </citation>
    <scope>NUCLEOTIDE SEQUENCE</scope>
    <source>
        <strain evidence="4">WSP0</strain>
        <tissue evidence="4">Leaf</tissue>
    </source>
</reference>
<dbReference type="PROSITE" id="PS51463">
    <property type="entry name" value="P_GLUCOSE_ISOMERASE_3"/>
    <property type="match status" value="2"/>
</dbReference>
<keyword evidence="3" id="KW-0413">Isomerase</keyword>
<dbReference type="InterPro" id="IPR046348">
    <property type="entry name" value="SIS_dom_sf"/>
</dbReference>
<dbReference type="GO" id="GO:0004347">
    <property type="term" value="F:glucose-6-phosphate isomerase activity"/>
    <property type="evidence" value="ECO:0007669"/>
    <property type="project" value="InterPro"/>
</dbReference>
<dbReference type="GO" id="GO:0097367">
    <property type="term" value="F:carbohydrate derivative binding"/>
    <property type="evidence" value="ECO:0007669"/>
    <property type="project" value="InterPro"/>
</dbReference>
<dbReference type="GO" id="GO:0006094">
    <property type="term" value="P:gluconeogenesis"/>
    <property type="evidence" value="ECO:0007669"/>
    <property type="project" value="UniProtKB-KW"/>
</dbReference>
<accession>A0AAV6JE10</accession>
<sequence length="159" mass="16977">MSLVLVDKDHGLTGNLLVEHLDGARIDLLSKEEYAEVGSLGMQGNGYAKSNDITALDVAVSDLQSAINLANVDPIDVARNITGLNPETTLVVVVSKTFTTAETMLNARTLREWISSALGMESNGKGVSIDGVALPYESGEIDFGETGTNGQHSFYQFTR</sequence>
<gene>
    <name evidence="4" type="ORF">RHGRI_019528</name>
</gene>
<dbReference type="PANTHER" id="PTHR11469:SF1">
    <property type="entry name" value="GLUCOSE-6-PHOSPHATE ISOMERASE"/>
    <property type="match status" value="1"/>
</dbReference>
<dbReference type="SUPFAM" id="SSF53697">
    <property type="entry name" value="SIS domain"/>
    <property type="match status" value="1"/>
</dbReference>
<dbReference type="InterPro" id="IPR001672">
    <property type="entry name" value="G6P_Isomerase"/>
</dbReference>
<dbReference type="GO" id="GO:0006096">
    <property type="term" value="P:glycolytic process"/>
    <property type="evidence" value="ECO:0007669"/>
    <property type="project" value="UniProtKB-KW"/>
</dbReference>
<dbReference type="GO" id="GO:0048029">
    <property type="term" value="F:monosaccharide binding"/>
    <property type="evidence" value="ECO:0007669"/>
    <property type="project" value="TreeGrafter"/>
</dbReference>
<keyword evidence="5" id="KW-1185">Reference proteome</keyword>